<comment type="caution">
    <text evidence="2">The sequence shown here is derived from an EMBL/GenBank/DDBJ whole genome shotgun (WGS) entry which is preliminary data.</text>
</comment>
<feature type="region of interest" description="Disordered" evidence="1">
    <location>
        <begin position="751"/>
        <end position="781"/>
    </location>
</feature>
<dbReference type="Proteomes" id="UP000886523">
    <property type="component" value="Unassembled WGS sequence"/>
</dbReference>
<protein>
    <submittedName>
        <fullName evidence="2">Uncharacterized protein</fullName>
    </submittedName>
</protein>
<evidence type="ECO:0000313" key="3">
    <source>
        <dbReference type="Proteomes" id="UP000886523"/>
    </source>
</evidence>
<gene>
    <name evidence="2" type="ORF">BS47DRAFT_1483511</name>
</gene>
<evidence type="ECO:0000256" key="1">
    <source>
        <dbReference type="SAM" id="MobiDB-lite"/>
    </source>
</evidence>
<dbReference type="EMBL" id="MU128934">
    <property type="protein sequence ID" value="KAF9517073.1"/>
    <property type="molecule type" value="Genomic_DNA"/>
</dbReference>
<name>A0A9P6DZT7_9AGAM</name>
<sequence length="1134" mass="126134">MEKSVETALRRHIRLLLVDYALEHLAIDHVAYSNGLVPPFLFEHLGTVSMIDGTSVSLPEDPLSVLLGLYNSTKPTAFAVPTERWEMTADNRNYLREIVVSSRRKPDVSKSLRELISNTGGVIWHSWSVLVYGNCVTEGSISPRPLSPPLSSRLSRKTTPKLNSDSVRARLSSYPSSLPALLQSQITLIEVSDARDEKVESIERLLNIRAHMTAEEQVAFKMLISSLLNSLPRAPCHDFKQPVSSSLATYFSCESPPPTPTTLLPMSPPLFPRRMNARSQTAPIIAPLLIPKLEEEDAIDWPRENMIIVDGWAAYLPDDINLPSLSPGGSSSPQDQIDELLWEASPEPTPEHPRLDVAIASARLDDFEIPRVRRFGTGIPLEQEVPNIPTEMAKILQKIPMTPPLAAIQPQNGGVSDKAISPSMVGQSPSSACGDSKALFYNKEAIDLNNMDEVLASLYRPLQLGKGRHRAPESWIMDAKIDEKDAFLLDVPSLPEPNMRPLSSTASRLPSGFQSFLAAPLQSRFKTSSKSEEAIFTQNPIQLGRVAGLSPLNIELSWRPIVSGSTVPTHEEYDHEYNAGEYLAKLQSLMDGTSMRHVSCWNDDTFFDNPTRSTSEHDNILDLSLDDDLSIDDKVTHDSFLFWSQREDRLSNSGFPTGSNDKEVAVVLRHPSVPALGYPLVMDGVALPEVSSSSRTPLKKNRRMEQAIGLPLHPTASHTPASSLVEEYRPEEIIPYVKSGGTSVMMLSTESNRIRTDSDERDETSRSNAQHASPRPERQNVPQELLDLCTLRLPCPWTPPPRLHKYIASLNLIQKRAIVAALSDLQLGDEIEDGPDIVIDPHAAVLLVPLARLPTIGLGLFKRTQALSWRFDRLMIVFEAYPISHSYVSSFGMKTHSKKDQPERDMAPDAFGPPVRAALKRLRREISIAREIGDLCSTSNVDSVFATDPVEAAQYVRLFGDIAEQGCSPHVREEVWDERLWMSEDEIEDEAGFASFPRMNIFAAITILSRTTSGEFLDLGAAVRTRRFGHLIGAERMNFVNEELAKRFQHLGELSSSPIPVEQTRDSVAYLNSETSPTAFYSIAGAKNADDMSNGPPRHYEHHEELQDQMIYDQEGYEVFLRSDDEGDVTMCDL</sequence>
<reference evidence="2" key="1">
    <citation type="journal article" date="2020" name="Nat. Commun.">
        <title>Large-scale genome sequencing of mycorrhizal fungi provides insights into the early evolution of symbiotic traits.</title>
        <authorList>
            <person name="Miyauchi S."/>
            <person name="Kiss E."/>
            <person name="Kuo A."/>
            <person name="Drula E."/>
            <person name="Kohler A."/>
            <person name="Sanchez-Garcia M."/>
            <person name="Morin E."/>
            <person name="Andreopoulos B."/>
            <person name="Barry K.W."/>
            <person name="Bonito G."/>
            <person name="Buee M."/>
            <person name="Carver A."/>
            <person name="Chen C."/>
            <person name="Cichocki N."/>
            <person name="Clum A."/>
            <person name="Culley D."/>
            <person name="Crous P.W."/>
            <person name="Fauchery L."/>
            <person name="Girlanda M."/>
            <person name="Hayes R.D."/>
            <person name="Keri Z."/>
            <person name="LaButti K."/>
            <person name="Lipzen A."/>
            <person name="Lombard V."/>
            <person name="Magnuson J."/>
            <person name="Maillard F."/>
            <person name="Murat C."/>
            <person name="Nolan M."/>
            <person name="Ohm R.A."/>
            <person name="Pangilinan J."/>
            <person name="Pereira M.F."/>
            <person name="Perotto S."/>
            <person name="Peter M."/>
            <person name="Pfister S."/>
            <person name="Riley R."/>
            <person name="Sitrit Y."/>
            <person name="Stielow J.B."/>
            <person name="Szollosi G."/>
            <person name="Zifcakova L."/>
            <person name="Stursova M."/>
            <person name="Spatafora J.W."/>
            <person name="Tedersoo L."/>
            <person name="Vaario L.M."/>
            <person name="Yamada A."/>
            <person name="Yan M."/>
            <person name="Wang P."/>
            <person name="Xu J."/>
            <person name="Bruns T."/>
            <person name="Baldrian P."/>
            <person name="Vilgalys R."/>
            <person name="Dunand C."/>
            <person name="Henrissat B."/>
            <person name="Grigoriev I.V."/>
            <person name="Hibbett D."/>
            <person name="Nagy L.G."/>
            <person name="Martin F.M."/>
        </authorList>
    </citation>
    <scope>NUCLEOTIDE SEQUENCE</scope>
    <source>
        <strain evidence="2">UP504</strain>
    </source>
</reference>
<feature type="region of interest" description="Disordered" evidence="1">
    <location>
        <begin position="146"/>
        <end position="165"/>
    </location>
</feature>
<keyword evidence="3" id="KW-1185">Reference proteome</keyword>
<dbReference type="OrthoDB" id="2422840at2759"/>
<proteinExistence type="predicted"/>
<evidence type="ECO:0000313" key="2">
    <source>
        <dbReference type="EMBL" id="KAF9517073.1"/>
    </source>
</evidence>
<dbReference type="AlphaFoldDB" id="A0A9P6DZT7"/>
<organism evidence="2 3">
    <name type="scientific">Hydnum rufescens UP504</name>
    <dbReference type="NCBI Taxonomy" id="1448309"/>
    <lineage>
        <taxon>Eukaryota</taxon>
        <taxon>Fungi</taxon>
        <taxon>Dikarya</taxon>
        <taxon>Basidiomycota</taxon>
        <taxon>Agaricomycotina</taxon>
        <taxon>Agaricomycetes</taxon>
        <taxon>Cantharellales</taxon>
        <taxon>Hydnaceae</taxon>
        <taxon>Hydnum</taxon>
    </lineage>
</organism>
<accession>A0A9P6DZT7</accession>